<protein>
    <submittedName>
        <fullName evidence="2">Uncharacterized protein</fullName>
    </submittedName>
</protein>
<reference evidence="2" key="1">
    <citation type="submission" date="2019-03" db="EMBL/GenBank/DDBJ databases">
        <title>WGS assembly of Setaria viridis.</title>
        <authorList>
            <person name="Huang P."/>
            <person name="Jenkins J."/>
            <person name="Grimwood J."/>
            <person name="Barry K."/>
            <person name="Healey A."/>
            <person name="Mamidi S."/>
            <person name="Sreedasyam A."/>
            <person name="Shu S."/>
            <person name="Feldman M."/>
            <person name="Wu J."/>
            <person name="Yu Y."/>
            <person name="Chen C."/>
            <person name="Johnson J."/>
            <person name="Rokhsar D."/>
            <person name="Baxter I."/>
            <person name="Schmutz J."/>
            <person name="Brutnell T."/>
            <person name="Kellogg E."/>
        </authorList>
    </citation>
    <scope>NUCLEOTIDE SEQUENCE [LARGE SCALE GENOMIC DNA]</scope>
</reference>
<organism evidence="2 3">
    <name type="scientific">Setaria viridis</name>
    <name type="common">Green bristlegrass</name>
    <name type="synonym">Setaria italica subsp. viridis</name>
    <dbReference type="NCBI Taxonomy" id="4556"/>
    <lineage>
        <taxon>Eukaryota</taxon>
        <taxon>Viridiplantae</taxon>
        <taxon>Streptophyta</taxon>
        <taxon>Embryophyta</taxon>
        <taxon>Tracheophyta</taxon>
        <taxon>Spermatophyta</taxon>
        <taxon>Magnoliopsida</taxon>
        <taxon>Liliopsida</taxon>
        <taxon>Poales</taxon>
        <taxon>Poaceae</taxon>
        <taxon>PACMAD clade</taxon>
        <taxon>Panicoideae</taxon>
        <taxon>Panicodae</taxon>
        <taxon>Paniceae</taxon>
        <taxon>Cenchrinae</taxon>
        <taxon>Setaria</taxon>
    </lineage>
</organism>
<evidence type="ECO:0000313" key="2">
    <source>
        <dbReference type="EMBL" id="TKW19504.1"/>
    </source>
</evidence>
<dbReference type="Proteomes" id="UP000298652">
    <property type="component" value="Chromosome 4"/>
</dbReference>
<dbReference type="Gramene" id="TKW19504">
    <property type="protein sequence ID" value="TKW19504"/>
    <property type="gene ID" value="SEVIR_4G024401v2"/>
</dbReference>
<name>A0A4U6UW58_SETVI</name>
<dbReference type="AlphaFoldDB" id="A0A4U6UW58"/>
<gene>
    <name evidence="2" type="ORF">SEVIR_4G024401v2</name>
</gene>
<proteinExistence type="predicted"/>
<feature type="region of interest" description="Disordered" evidence="1">
    <location>
        <begin position="105"/>
        <end position="148"/>
    </location>
</feature>
<evidence type="ECO:0000256" key="1">
    <source>
        <dbReference type="SAM" id="MobiDB-lite"/>
    </source>
</evidence>
<evidence type="ECO:0000313" key="3">
    <source>
        <dbReference type="Proteomes" id="UP000298652"/>
    </source>
</evidence>
<sequence length="272" mass="29328">MPLLSFYCPTPSGGMAPTSLERCRTCRGFARSSVRSSARDTQVQQAPCPAAVGSGHVLLLRFHLGSSRVVNPADGSRASIGPRRPEFLTVRSYIQRGKRRMSGAVLRPSSRCFTRRPPRAAGGAAKNPRCNRERARPPPPGLKDPGTRRPIQEFLGALLASPLLTAAAVHGTAQLAVRMASSQALLNSNTAATSLALQPPLLSLSGHSELTGNCSRAHPLFVSVHLFFMNGVECMMSKDCIGSSFAPDYIGRLFQYSGLIFLSYRALLYLFV</sequence>
<accession>A0A4U6UW58</accession>
<keyword evidence="3" id="KW-1185">Reference proteome</keyword>
<dbReference type="EMBL" id="CM016555">
    <property type="protein sequence ID" value="TKW19504.1"/>
    <property type="molecule type" value="Genomic_DNA"/>
</dbReference>